<dbReference type="CDD" id="cd07067">
    <property type="entry name" value="HP_PGM_like"/>
    <property type="match status" value="1"/>
</dbReference>
<dbReference type="AlphaFoldDB" id="A0A9X7YMH8"/>
<dbReference type="GO" id="GO:0005737">
    <property type="term" value="C:cytoplasm"/>
    <property type="evidence" value="ECO:0007669"/>
    <property type="project" value="TreeGrafter"/>
</dbReference>
<dbReference type="GO" id="GO:0016791">
    <property type="term" value="F:phosphatase activity"/>
    <property type="evidence" value="ECO:0007669"/>
    <property type="project" value="TreeGrafter"/>
</dbReference>
<gene>
    <name evidence="2" type="ORF">GJQ55_03035</name>
</gene>
<feature type="site" description="Transition state stabilizer" evidence="1">
    <location>
        <position position="148"/>
    </location>
</feature>
<reference evidence="2 3" key="1">
    <citation type="submission" date="2019-11" db="EMBL/GenBank/DDBJ databases">
        <title>Venatorbacter sp. nov. a predator of Campylobacter and other Gram-negative bacteria.</title>
        <authorList>
            <person name="Saeedi A."/>
            <person name="Cummings N.J."/>
            <person name="Connerton I.F."/>
            <person name="Connerton P.L."/>
        </authorList>
    </citation>
    <scope>NUCLEOTIDE SEQUENCE [LARGE SCALE GENOMIC DNA]</scope>
    <source>
        <strain evidence="2">XL5</strain>
    </source>
</reference>
<dbReference type="PANTHER" id="PTHR48100:SF1">
    <property type="entry name" value="HISTIDINE PHOSPHATASE FAMILY PROTEIN-RELATED"/>
    <property type="match status" value="1"/>
</dbReference>
<dbReference type="Gene3D" id="3.40.50.1240">
    <property type="entry name" value="Phosphoglycerate mutase-like"/>
    <property type="match status" value="1"/>
</dbReference>
<dbReference type="SMART" id="SM00855">
    <property type="entry name" value="PGAM"/>
    <property type="match status" value="1"/>
</dbReference>
<organism evidence="2 3">
    <name type="scientific">Venatoribacter cucullus</name>
    <dbReference type="NCBI Taxonomy" id="2661630"/>
    <lineage>
        <taxon>Bacteria</taxon>
        <taxon>Pseudomonadati</taxon>
        <taxon>Pseudomonadota</taxon>
        <taxon>Gammaproteobacteria</taxon>
        <taxon>Oceanospirillales</taxon>
        <taxon>Oceanospirillaceae</taxon>
        <taxon>Venatoribacter</taxon>
    </lineage>
</organism>
<dbReference type="InterPro" id="IPR013078">
    <property type="entry name" value="His_Pase_superF_clade-1"/>
</dbReference>
<proteinExistence type="predicted"/>
<evidence type="ECO:0000256" key="1">
    <source>
        <dbReference type="PIRSR" id="PIRSR613078-3"/>
    </source>
</evidence>
<dbReference type="InterPro" id="IPR050275">
    <property type="entry name" value="PGM_Phosphatase"/>
</dbReference>
<accession>A0A9X7YMH8</accession>
<dbReference type="RefSeq" id="WP_228346047.1">
    <property type="nucleotide sequence ID" value="NZ_CP046056.1"/>
</dbReference>
<evidence type="ECO:0000313" key="2">
    <source>
        <dbReference type="EMBL" id="QQD23520.1"/>
    </source>
</evidence>
<dbReference type="PANTHER" id="PTHR48100">
    <property type="entry name" value="BROAD-SPECIFICITY PHOSPHATASE YOR283W-RELATED"/>
    <property type="match status" value="1"/>
</dbReference>
<sequence length="207" mass="23662">MQTRIDIIRHGEPEGGNVFRGRTDHALTGLGQWQFDQRIARHRSAWQRVISSPLQRCRQSAQTLAQQLQIPLHIDERWTEIDYGDWENQPVDSIMNDPAQDARALWEDPLNFCAPNGEPVVVLQQRVLAGWHSLLTDYAGEHLLVVCHGGVMRVLAQQLLQLAPQAMNRLAVPYAGLLRFRIDHSEYQGQPQQWITLEHLDGNDLTP</sequence>
<dbReference type="Pfam" id="PF00300">
    <property type="entry name" value="His_Phos_1"/>
    <property type="match status" value="1"/>
</dbReference>
<protein>
    <submittedName>
        <fullName evidence="2">Histidine phosphatase family protein</fullName>
    </submittedName>
</protein>
<name>A0A9X7YMH8_9GAMM</name>
<dbReference type="EMBL" id="CP046056">
    <property type="protein sequence ID" value="QQD23520.1"/>
    <property type="molecule type" value="Genomic_DNA"/>
</dbReference>
<dbReference type="KEGG" id="vcw:GJQ55_03035"/>
<dbReference type="PIRSF" id="PIRSF000709">
    <property type="entry name" value="6PFK_2-Ptase"/>
    <property type="match status" value="1"/>
</dbReference>
<dbReference type="Proteomes" id="UP000596074">
    <property type="component" value="Chromosome"/>
</dbReference>
<evidence type="ECO:0000313" key="3">
    <source>
        <dbReference type="Proteomes" id="UP000596074"/>
    </source>
</evidence>
<keyword evidence="3" id="KW-1185">Reference proteome</keyword>
<dbReference type="SUPFAM" id="SSF53254">
    <property type="entry name" value="Phosphoglycerate mutase-like"/>
    <property type="match status" value="1"/>
</dbReference>
<dbReference type="InterPro" id="IPR029033">
    <property type="entry name" value="His_PPase_superfam"/>
</dbReference>